<comment type="caution">
    <text evidence="2">The sequence shown here is derived from an EMBL/GenBank/DDBJ whole genome shotgun (WGS) entry which is preliminary data.</text>
</comment>
<feature type="compositionally biased region" description="Low complexity" evidence="1">
    <location>
        <begin position="127"/>
        <end position="136"/>
    </location>
</feature>
<feature type="compositionally biased region" description="Low complexity" evidence="1">
    <location>
        <begin position="151"/>
        <end position="162"/>
    </location>
</feature>
<gene>
    <name evidence="2" type="ORF">PG994_013777</name>
</gene>
<keyword evidence="3" id="KW-1185">Reference proteome</keyword>
<feature type="region of interest" description="Disordered" evidence="1">
    <location>
        <begin position="276"/>
        <end position="320"/>
    </location>
</feature>
<sequence length="320" mass="35656">MVNFPSFTLTLEDKSSMQADVDALIAEAQDKLALAPYPTMHDYRDAYGILKEATMLIKDLLKDLDEEKGEDDGDEDGSSPTKAYRRQTLNHSLAEASLLRGDVLDYFDKIPEARAAYTDAFTRCPAASPAPDAHAALTSAPRKPSQIPRPSASSASAATLASKRTARRERAWDALKELSRYRDVVPGPSATTSTSDMTSGTTTRRSSTQSDHVRVSRRERRRAGIWDSVYYPHTVQEVDTREDMINLHIDRLRWDPETDVPTQDVGAQKKVSIVEYDESASGSSASSAVGSDRSIQHKKKCTDRRTLRSHAREPRRTRDR</sequence>
<feature type="compositionally biased region" description="Low complexity" evidence="1">
    <location>
        <begin position="189"/>
        <end position="210"/>
    </location>
</feature>
<dbReference type="RefSeq" id="XP_066708315.1">
    <property type="nucleotide sequence ID" value="XM_066865186.1"/>
</dbReference>
<accession>A0ABR1T2E9</accession>
<organism evidence="2 3">
    <name type="scientific">Apiospora phragmitis</name>
    <dbReference type="NCBI Taxonomy" id="2905665"/>
    <lineage>
        <taxon>Eukaryota</taxon>
        <taxon>Fungi</taxon>
        <taxon>Dikarya</taxon>
        <taxon>Ascomycota</taxon>
        <taxon>Pezizomycotina</taxon>
        <taxon>Sordariomycetes</taxon>
        <taxon>Xylariomycetidae</taxon>
        <taxon>Amphisphaeriales</taxon>
        <taxon>Apiosporaceae</taxon>
        <taxon>Apiospora</taxon>
    </lineage>
</organism>
<protein>
    <submittedName>
        <fullName evidence="2">Uncharacterized protein</fullName>
    </submittedName>
</protein>
<feature type="region of interest" description="Disordered" evidence="1">
    <location>
        <begin position="127"/>
        <end position="166"/>
    </location>
</feature>
<feature type="region of interest" description="Disordered" evidence="1">
    <location>
        <begin position="183"/>
        <end position="217"/>
    </location>
</feature>
<proteinExistence type="predicted"/>
<evidence type="ECO:0000256" key="1">
    <source>
        <dbReference type="SAM" id="MobiDB-lite"/>
    </source>
</evidence>
<evidence type="ECO:0000313" key="3">
    <source>
        <dbReference type="Proteomes" id="UP001480595"/>
    </source>
</evidence>
<feature type="compositionally biased region" description="Basic and acidic residues" evidence="1">
    <location>
        <begin position="303"/>
        <end position="320"/>
    </location>
</feature>
<reference evidence="2 3" key="1">
    <citation type="submission" date="2023-01" db="EMBL/GenBank/DDBJ databases">
        <title>Analysis of 21 Apiospora genomes using comparative genomics revels a genus with tremendous synthesis potential of carbohydrate active enzymes and secondary metabolites.</title>
        <authorList>
            <person name="Sorensen T."/>
        </authorList>
    </citation>
    <scope>NUCLEOTIDE SEQUENCE [LARGE SCALE GENOMIC DNA]</scope>
    <source>
        <strain evidence="2 3">CBS 135458</strain>
    </source>
</reference>
<feature type="compositionally biased region" description="Low complexity" evidence="1">
    <location>
        <begin position="279"/>
        <end position="291"/>
    </location>
</feature>
<dbReference type="Proteomes" id="UP001480595">
    <property type="component" value="Unassembled WGS sequence"/>
</dbReference>
<evidence type="ECO:0000313" key="2">
    <source>
        <dbReference type="EMBL" id="KAK8040770.1"/>
    </source>
</evidence>
<dbReference type="GeneID" id="92098249"/>
<name>A0ABR1T2E9_9PEZI</name>
<dbReference type="EMBL" id="JAQQWL010000015">
    <property type="protein sequence ID" value="KAK8040770.1"/>
    <property type="molecule type" value="Genomic_DNA"/>
</dbReference>